<dbReference type="Proteomes" id="UP000306102">
    <property type="component" value="Unassembled WGS sequence"/>
</dbReference>
<evidence type="ECO:0000256" key="1">
    <source>
        <dbReference type="SAM" id="MobiDB-lite"/>
    </source>
</evidence>
<protein>
    <submittedName>
        <fullName evidence="2">Uncharacterized protein</fullName>
    </submittedName>
</protein>
<accession>A0A4S4EM91</accession>
<keyword evidence="3" id="KW-1185">Reference proteome</keyword>
<evidence type="ECO:0000313" key="2">
    <source>
        <dbReference type="EMBL" id="THG17760.1"/>
    </source>
</evidence>
<comment type="caution">
    <text evidence="2">The sequence shown here is derived from an EMBL/GenBank/DDBJ whole genome shotgun (WGS) entry which is preliminary data.</text>
</comment>
<gene>
    <name evidence="2" type="ORF">TEA_008519</name>
</gene>
<organism evidence="2 3">
    <name type="scientific">Camellia sinensis var. sinensis</name>
    <name type="common">China tea</name>
    <dbReference type="NCBI Taxonomy" id="542762"/>
    <lineage>
        <taxon>Eukaryota</taxon>
        <taxon>Viridiplantae</taxon>
        <taxon>Streptophyta</taxon>
        <taxon>Embryophyta</taxon>
        <taxon>Tracheophyta</taxon>
        <taxon>Spermatophyta</taxon>
        <taxon>Magnoliopsida</taxon>
        <taxon>eudicotyledons</taxon>
        <taxon>Gunneridae</taxon>
        <taxon>Pentapetalae</taxon>
        <taxon>asterids</taxon>
        <taxon>Ericales</taxon>
        <taxon>Theaceae</taxon>
        <taxon>Camellia</taxon>
    </lineage>
</organism>
<sequence>MQMYEDHAVADGHNSPRVMDQPAYDNSYNFDAPSNYYNQLYEPRQVMNYHHHNKRLIEPNRAHEMHFHNHSPSDDFVYSPLYSQNDMDFGRPIVNEMGLQSEKFLSSPEDTRGPFHGSDISFGSLNGMSHVQSESQLHCEEWSNYPLEQENVSWYPLDFKMKKSPSLTLSTLSREFQMQQQEISGEKCESSK</sequence>
<dbReference type="EMBL" id="SDRB02003451">
    <property type="protein sequence ID" value="THG17760.1"/>
    <property type="molecule type" value="Genomic_DNA"/>
</dbReference>
<name>A0A4S4EM91_CAMSN</name>
<dbReference type="AlphaFoldDB" id="A0A4S4EM91"/>
<proteinExistence type="predicted"/>
<evidence type="ECO:0000313" key="3">
    <source>
        <dbReference type="Proteomes" id="UP000306102"/>
    </source>
</evidence>
<reference evidence="2 3" key="1">
    <citation type="journal article" date="2018" name="Proc. Natl. Acad. Sci. U.S.A.">
        <title>Draft genome sequence of Camellia sinensis var. sinensis provides insights into the evolution of the tea genome and tea quality.</title>
        <authorList>
            <person name="Wei C."/>
            <person name="Yang H."/>
            <person name="Wang S."/>
            <person name="Zhao J."/>
            <person name="Liu C."/>
            <person name="Gao L."/>
            <person name="Xia E."/>
            <person name="Lu Y."/>
            <person name="Tai Y."/>
            <person name="She G."/>
            <person name="Sun J."/>
            <person name="Cao H."/>
            <person name="Tong W."/>
            <person name="Gao Q."/>
            <person name="Li Y."/>
            <person name="Deng W."/>
            <person name="Jiang X."/>
            <person name="Wang W."/>
            <person name="Chen Q."/>
            <person name="Zhang S."/>
            <person name="Li H."/>
            <person name="Wu J."/>
            <person name="Wang P."/>
            <person name="Li P."/>
            <person name="Shi C."/>
            <person name="Zheng F."/>
            <person name="Jian J."/>
            <person name="Huang B."/>
            <person name="Shan D."/>
            <person name="Shi M."/>
            <person name="Fang C."/>
            <person name="Yue Y."/>
            <person name="Li F."/>
            <person name="Li D."/>
            <person name="Wei S."/>
            <person name="Han B."/>
            <person name="Jiang C."/>
            <person name="Yin Y."/>
            <person name="Xia T."/>
            <person name="Zhang Z."/>
            <person name="Bennetzen J.L."/>
            <person name="Zhao S."/>
            <person name="Wan X."/>
        </authorList>
    </citation>
    <scope>NUCLEOTIDE SEQUENCE [LARGE SCALE GENOMIC DNA]</scope>
    <source>
        <strain evidence="3">cv. Shuchazao</strain>
        <tissue evidence="2">Leaf</tissue>
    </source>
</reference>
<feature type="region of interest" description="Disordered" evidence="1">
    <location>
        <begin position="1"/>
        <end position="22"/>
    </location>
</feature>
<feature type="compositionally biased region" description="Basic and acidic residues" evidence="1">
    <location>
        <begin position="1"/>
        <end position="10"/>
    </location>
</feature>
<dbReference type="STRING" id="542762.A0A4S4EM91"/>